<evidence type="ECO:0000313" key="6">
    <source>
        <dbReference type="Proteomes" id="UP000462760"/>
    </source>
</evidence>
<dbReference type="Proteomes" id="UP000462760">
    <property type="component" value="Unassembled WGS sequence"/>
</dbReference>
<dbReference type="EMBL" id="VULR01000012">
    <property type="protein sequence ID" value="MSS43840.1"/>
    <property type="molecule type" value="Genomic_DNA"/>
</dbReference>
<protein>
    <submittedName>
        <fullName evidence="5">Uncharacterized protein</fullName>
    </submittedName>
</protein>
<accession>A0A844FIQ2</accession>
<feature type="domain" description="RND related beta-barrel" evidence="2">
    <location>
        <begin position="272"/>
        <end position="344"/>
    </location>
</feature>
<evidence type="ECO:0000313" key="5">
    <source>
        <dbReference type="EMBL" id="MSS43840.1"/>
    </source>
</evidence>
<feature type="domain" description="RND related alpha-helical hairpin" evidence="3">
    <location>
        <begin position="102"/>
        <end position="203"/>
    </location>
</feature>
<evidence type="ECO:0000256" key="1">
    <source>
        <dbReference type="SAM" id="Coils"/>
    </source>
</evidence>
<dbReference type="OrthoDB" id="1834786at2"/>
<dbReference type="GO" id="GO:0015562">
    <property type="term" value="F:efflux transmembrane transporter activity"/>
    <property type="evidence" value="ECO:0007669"/>
    <property type="project" value="TreeGrafter"/>
</dbReference>
<dbReference type="InterPro" id="IPR058728">
    <property type="entry name" value="HH_RND-rel"/>
</dbReference>
<dbReference type="AlphaFoldDB" id="A0A844FIQ2"/>
<keyword evidence="1" id="KW-0175">Coiled coil</keyword>
<feature type="domain" description="RND related barrel-sandwich hybrid" evidence="4">
    <location>
        <begin position="65"/>
        <end position="268"/>
    </location>
</feature>
<dbReference type="Pfam" id="PF26012">
    <property type="entry name" value="HH_RND_rel"/>
    <property type="match status" value="1"/>
</dbReference>
<proteinExistence type="predicted"/>
<evidence type="ECO:0000259" key="4">
    <source>
        <dbReference type="Pfam" id="PF26018"/>
    </source>
</evidence>
<name>A0A844FIQ2_9FIRM</name>
<dbReference type="RefSeq" id="WP_154484519.1">
    <property type="nucleotide sequence ID" value="NZ_JBCLQA010000002.1"/>
</dbReference>
<dbReference type="PANTHER" id="PTHR30469">
    <property type="entry name" value="MULTIDRUG RESISTANCE PROTEIN MDTA"/>
    <property type="match status" value="1"/>
</dbReference>
<dbReference type="Pfam" id="PF26011">
    <property type="entry name" value="Beta-barrel_RND_rel"/>
    <property type="match status" value="1"/>
</dbReference>
<feature type="coiled-coil region" evidence="1">
    <location>
        <begin position="101"/>
        <end position="138"/>
    </location>
</feature>
<reference evidence="5 6" key="1">
    <citation type="submission" date="2019-08" db="EMBL/GenBank/DDBJ databases">
        <title>In-depth cultivation of the pig gut microbiome towards novel bacterial diversity and tailored functional studies.</title>
        <authorList>
            <person name="Wylensek D."/>
            <person name="Hitch T.C.A."/>
            <person name="Clavel T."/>
        </authorList>
    </citation>
    <scope>NUCLEOTIDE SEQUENCE [LARGE SCALE GENOMIC DNA]</scope>
    <source>
        <strain evidence="5 6">Med78-601-WT-4W-RMD-3</strain>
    </source>
</reference>
<dbReference type="Pfam" id="PF26018">
    <property type="entry name" value="BSH_RND_rel"/>
    <property type="match status" value="1"/>
</dbReference>
<dbReference type="GO" id="GO:1990281">
    <property type="term" value="C:efflux pump complex"/>
    <property type="evidence" value="ECO:0007669"/>
    <property type="project" value="TreeGrafter"/>
</dbReference>
<organism evidence="5 6">
    <name type="scientific">Anaerosalibacter bizertensis</name>
    <dbReference type="NCBI Taxonomy" id="932217"/>
    <lineage>
        <taxon>Bacteria</taxon>
        <taxon>Bacillati</taxon>
        <taxon>Bacillota</taxon>
        <taxon>Tissierellia</taxon>
        <taxon>Tissierellales</taxon>
        <taxon>Sporanaerobacteraceae</taxon>
        <taxon>Anaerosalibacter</taxon>
    </lineage>
</organism>
<dbReference type="InterPro" id="IPR058709">
    <property type="entry name" value="BSH_RND-rel"/>
</dbReference>
<dbReference type="InterPro" id="IPR058729">
    <property type="entry name" value="Beta-barrel_RND-rel"/>
</dbReference>
<evidence type="ECO:0000259" key="3">
    <source>
        <dbReference type="Pfam" id="PF26012"/>
    </source>
</evidence>
<comment type="caution">
    <text evidence="5">The sequence shown here is derived from an EMBL/GenBank/DDBJ whole genome shotgun (WGS) entry which is preliminary data.</text>
</comment>
<evidence type="ECO:0000259" key="2">
    <source>
        <dbReference type="Pfam" id="PF26011"/>
    </source>
</evidence>
<gene>
    <name evidence="5" type="ORF">FYJ27_08900</name>
</gene>
<sequence length="432" mass="49520">MSRKERDKKRSKKKKIRTFFIAFVFIYLIFRSVPALHASTLKTAIVEEGILEDKVKLKGFIIKDERVYSSEGEGKIKLYKKEGERVKLGTKVAQISLIDNNSSLKDELKEVNKKIDSIEKIRKEKKTMESDKDKVNKNANEVLDDIQDSINYENYEKVSDLKEELYVSLGKQKNIDGKNTLASQTLENLKKEKERLTKEIANNTINYISKESGIVSYKIDGIENLYSTQNVLNYDIDDVKKLESQINIKTIKDGAKVNVKDTLFKIVDNHNWYILVQVDNIKTISPLKEGDNINVFIDNDDQKVKGKILKINKKGRQAVMVINFNSFFHDHYDKRIVDVELVKSRHEGLKVPIKSISEKDGIKGVYIKDISGIIKFRPIEILGKNEEYAIISSGDKNNNINIKGSDEVVKTVKLFDEILLNNGKIKEGQIVD</sequence>
<feature type="coiled-coil region" evidence="1">
    <location>
        <begin position="179"/>
        <end position="206"/>
    </location>
</feature>